<dbReference type="Proteomes" id="UP000011873">
    <property type="component" value="Unassembled WGS sequence"/>
</dbReference>
<reference evidence="1 2" key="1">
    <citation type="submission" date="2013-01" db="EMBL/GenBank/DDBJ databases">
        <authorList>
            <person name="Harkins D.M."/>
            <person name="Durkin A.S."/>
            <person name="Brinkac L.M."/>
            <person name="Haft D.H."/>
            <person name="Selengut J.D."/>
            <person name="Sanka R."/>
            <person name="DePew J."/>
            <person name="Purushe J."/>
            <person name="Galloway R.L."/>
            <person name="Vinetz J.M."/>
            <person name="Sutton G.G."/>
            <person name="Nierman W.C."/>
            <person name="Fouts D.E."/>
        </authorList>
    </citation>
    <scope>NUCLEOTIDE SEQUENCE [LARGE SCALE GENOMIC DNA]</scope>
    <source>
        <strain evidence="1 2">Sponselee CDC</strain>
    </source>
</reference>
<organism evidence="1 2">
    <name type="scientific">Leptospira borgpetersenii serovar Hardjo-bovis str. Sponselee</name>
    <dbReference type="NCBI Taxonomy" id="1303729"/>
    <lineage>
        <taxon>Bacteria</taxon>
        <taxon>Pseudomonadati</taxon>
        <taxon>Spirochaetota</taxon>
        <taxon>Spirochaetia</taxon>
        <taxon>Leptospirales</taxon>
        <taxon>Leptospiraceae</taxon>
        <taxon>Leptospira</taxon>
    </lineage>
</organism>
<sequence>MFEGRLEPLRRVPQSIVSKAYVRCNYRRFSNRPRFYLDSLFKEDFLNQVICLNSHVLLR</sequence>
<dbReference type="AlphaFoldDB" id="M6BMW4"/>
<gene>
    <name evidence="1" type="ORF">LEP1GSC016_3514</name>
</gene>
<name>M6BMW4_LEPBO</name>
<accession>M6BMW4</accession>
<dbReference type="EMBL" id="ANMU01000093">
    <property type="protein sequence ID" value="EMJ81102.1"/>
    <property type="molecule type" value="Genomic_DNA"/>
</dbReference>
<evidence type="ECO:0000313" key="1">
    <source>
        <dbReference type="EMBL" id="EMJ81102.1"/>
    </source>
</evidence>
<evidence type="ECO:0000313" key="2">
    <source>
        <dbReference type="Proteomes" id="UP000011873"/>
    </source>
</evidence>
<proteinExistence type="predicted"/>
<protein>
    <submittedName>
        <fullName evidence="1">Uncharacterized protein</fullName>
    </submittedName>
</protein>
<comment type="caution">
    <text evidence="1">The sequence shown here is derived from an EMBL/GenBank/DDBJ whole genome shotgun (WGS) entry which is preliminary data.</text>
</comment>